<dbReference type="Gene3D" id="3.40.367.20">
    <property type="match status" value="1"/>
</dbReference>
<evidence type="ECO:0000259" key="14">
    <source>
        <dbReference type="Pfam" id="PF03727"/>
    </source>
</evidence>
<dbReference type="GO" id="GO:0006006">
    <property type="term" value="P:glucose metabolic process"/>
    <property type="evidence" value="ECO:0007669"/>
    <property type="project" value="TreeGrafter"/>
</dbReference>
<feature type="domain" description="Hexokinase C-terminal" evidence="14">
    <location>
        <begin position="190"/>
        <end position="421"/>
    </location>
</feature>
<dbReference type="FunFam" id="3.30.420.40:FF:000805">
    <property type="entry name" value="Hexokinase-2"/>
    <property type="match status" value="1"/>
</dbReference>
<feature type="domain" description="Hexokinase N-terminal" evidence="13">
    <location>
        <begin position="23"/>
        <end position="182"/>
    </location>
</feature>
<dbReference type="InterPro" id="IPR022673">
    <property type="entry name" value="Hexokinase_C"/>
</dbReference>
<dbReference type="GO" id="GO:0005739">
    <property type="term" value="C:mitochondrion"/>
    <property type="evidence" value="ECO:0007669"/>
    <property type="project" value="TreeGrafter"/>
</dbReference>
<evidence type="ECO:0000256" key="6">
    <source>
        <dbReference type="ARBA" id="ARBA00022777"/>
    </source>
</evidence>
<dbReference type="EMBL" id="VIIS01001895">
    <property type="protein sequence ID" value="KAF0291251.1"/>
    <property type="molecule type" value="Genomic_DNA"/>
</dbReference>
<evidence type="ECO:0000256" key="2">
    <source>
        <dbReference type="ARBA" id="ARBA00005028"/>
    </source>
</evidence>
<name>A0A6A4VPN1_AMPAM</name>
<dbReference type="Gene3D" id="3.30.420.40">
    <property type="match status" value="1"/>
</dbReference>
<evidence type="ECO:0000256" key="5">
    <source>
        <dbReference type="ARBA" id="ARBA00022741"/>
    </source>
</evidence>
<dbReference type="EC" id="2.7.1.-" evidence="12"/>
<dbReference type="InterPro" id="IPR001312">
    <property type="entry name" value="Hexokinase"/>
</dbReference>
<dbReference type="GO" id="GO:0006096">
    <property type="term" value="P:glycolytic process"/>
    <property type="evidence" value="ECO:0007669"/>
    <property type="project" value="UniProtKB-UniPathway"/>
</dbReference>
<organism evidence="15 16">
    <name type="scientific">Amphibalanus amphitrite</name>
    <name type="common">Striped barnacle</name>
    <name type="synonym">Balanus amphitrite</name>
    <dbReference type="NCBI Taxonomy" id="1232801"/>
    <lineage>
        <taxon>Eukaryota</taxon>
        <taxon>Metazoa</taxon>
        <taxon>Ecdysozoa</taxon>
        <taxon>Arthropoda</taxon>
        <taxon>Crustacea</taxon>
        <taxon>Multicrustacea</taxon>
        <taxon>Cirripedia</taxon>
        <taxon>Thoracica</taxon>
        <taxon>Thoracicalcarea</taxon>
        <taxon>Balanomorpha</taxon>
        <taxon>Balanoidea</taxon>
        <taxon>Balanidae</taxon>
        <taxon>Amphibalaninae</taxon>
        <taxon>Amphibalanus</taxon>
    </lineage>
</organism>
<comment type="caution">
    <text evidence="15">The sequence shown here is derived from an EMBL/GenBank/DDBJ whole genome shotgun (WGS) entry which is preliminary data.</text>
</comment>
<dbReference type="UniPathway" id="UPA00109">
    <property type="reaction ID" value="UER00180"/>
</dbReference>
<keyword evidence="7 12" id="KW-0067">ATP-binding</keyword>
<dbReference type="PROSITE" id="PS00378">
    <property type="entry name" value="HEXOKINASE_1"/>
    <property type="match status" value="1"/>
</dbReference>
<dbReference type="SUPFAM" id="SSF53067">
    <property type="entry name" value="Actin-like ATPase domain"/>
    <property type="match status" value="2"/>
</dbReference>
<dbReference type="GO" id="GO:0008865">
    <property type="term" value="F:fructokinase activity"/>
    <property type="evidence" value="ECO:0007669"/>
    <property type="project" value="TreeGrafter"/>
</dbReference>
<dbReference type="FunFam" id="3.40.367.20:FF:000020">
    <property type="entry name" value="Hexokinase-1"/>
    <property type="match status" value="1"/>
</dbReference>
<dbReference type="GO" id="GO:0005536">
    <property type="term" value="F:D-glucose binding"/>
    <property type="evidence" value="ECO:0007669"/>
    <property type="project" value="InterPro"/>
</dbReference>
<comment type="pathway">
    <text evidence="2">Carbohydrate metabolism; hexose metabolism.</text>
</comment>
<dbReference type="GO" id="GO:0005524">
    <property type="term" value="F:ATP binding"/>
    <property type="evidence" value="ECO:0007669"/>
    <property type="project" value="UniProtKB-UniRule"/>
</dbReference>
<evidence type="ECO:0000256" key="9">
    <source>
        <dbReference type="ARBA" id="ARBA00044613"/>
    </source>
</evidence>
<dbReference type="Pfam" id="PF03727">
    <property type="entry name" value="Hexokinase_2"/>
    <property type="match status" value="1"/>
</dbReference>
<dbReference type="AlphaFoldDB" id="A0A6A4VPN1"/>
<comment type="similarity">
    <text evidence="3 12">Belongs to the hexokinase family.</text>
</comment>
<evidence type="ECO:0000313" key="15">
    <source>
        <dbReference type="EMBL" id="KAF0291251.1"/>
    </source>
</evidence>
<comment type="catalytic activity">
    <reaction evidence="11">
        <text>D-glucose + ATP = D-glucose 6-phosphate + ADP + H(+)</text>
        <dbReference type="Rhea" id="RHEA:17825"/>
        <dbReference type="ChEBI" id="CHEBI:4167"/>
        <dbReference type="ChEBI" id="CHEBI:15378"/>
        <dbReference type="ChEBI" id="CHEBI:30616"/>
        <dbReference type="ChEBI" id="CHEBI:61548"/>
        <dbReference type="ChEBI" id="CHEBI:456216"/>
        <dbReference type="EC" id="2.7.1.1"/>
    </reaction>
    <physiologicalReaction direction="left-to-right" evidence="11">
        <dbReference type="Rhea" id="RHEA:17826"/>
    </physiologicalReaction>
</comment>
<keyword evidence="4 12" id="KW-0808">Transferase</keyword>
<gene>
    <name evidence="15" type="primary">HK1</name>
    <name evidence="15" type="ORF">FJT64_010594</name>
</gene>
<keyword evidence="16" id="KW-1185">Reference proteome</keyword>
<dbReference type="GO" id="GO:0001678">
    <property type="term" value="P:intracellular glucose homeostasis"/>
    <property type="evidence" value="ECO:0007669"/>
    <property type="project" value="InterPro"/>
</dbReference>
<evidence type="ECO:0000259" key="13">
    <source>
        <dbReference type="Pfam" id="PF00349"/>
    </source>
</evidence>
<keyword evidence="5 12" id="KW-0547">Nucleotide-binding</keyword>
<reference evidence="15 16" key="1">
    <citation type="submission" date="2019-07" db="EMBL/GenBank/DDBJ databases">
        <title>Draft genome assembly of a fouling barnacle, Amphibalanus amphitrite (Darwin, 1854): The first reference genome for Thecostraca.</title>
        <authorList>
            <person name="Kim W."/>
        </authorList>
    </citation>
    <scope>NUCLEOTIDE SEQUENCE [LARGE SCALE GENOMIC DNA]</scope>
    <source>
        <strain evidence="15">SNU_AA5</strain>
        <tissue evidence="15">Soma without cirri and trophi</tissue>
    </source>
</reference>
<evidence type="ECO:0000256" key="1">
    <source>
        <dbReference type="ARBA" id="ARBA00004888"/>
    </source>
</evidence>
<dbReference type="InterPro" id="IPR043129">
    <property type="entry name" value="ATPase_NBD"/>
</dbReference>
<sequence length="429" mass="47671">MLSRYPYFTPLMSPPSMYRQSESPSSLLMENTFLPELPNGHETGEYLALDLGGTNFRVMYLRIADGKVVEQDFQRFEVDEAHRYGSGEDLFDFLAGCVQSFLREKHPSGRHFELGFTFSFPMIQKSLDVGILQTWTKSFKASGCVGQDVVKMLNEALHRRGDINVDVVAIMNDTTGTLVQGASQDQHCAIGVILGTGSNAAYIERVDRVKKWDHHQNGIKEVVIDVEWGAFGDNGVLDFVRTDVDRAVDDLSLLVSSFTFEKYFSGKYLGEVFRQCMLKAHRDGVLFESVSEKLNTANSCTTKHVSMLEKDTIDGTGHHLEAVMEELQQTHSAADLVVLRYICALITVRAAVLVSACISVLLKRIDRDDCSIAVDGTLFKLHPRLASLMETAIAVLAPKHKFHLFLAEDGSGKGAALVAAVAKRLRNRK</sequence>
<dbReference type="Proteomes" id="UP000440578">
    <property type="component" value="Unassembled WGS sequence"/>
</dbReference>
<protein>
    <recommendedName>
        <fullName evidence="12">Phosphotransferase</fullName>
        <ecNumber evidence="12">2.7.1.-</ecNumber>
    </recommendedName>
</protein>
<dbReference type="GO" id="GO:0005829">
    <property type="term" value="C:cytosol"/>
    <property type="evidence" value="ECO:0007669"/>
    <property type="project" value="TreeGrafter"/>
</dbReference>
<evidence type="ECO:0000313" key="16">
    <source>
        <dbReference type="Proteomes" id="UP000440578"/>
    </source>
</evidence>
<evidence type="ECO:0000256" key="10">
    <source>
        <dbReference type="ARBA" id="ARBA00047905"/>
    </source>
</evidence>
<evidence type="ECO:0000256" key="8">
    <source>
        <dbReference type="ARBA" id="ARBA00023152"/>
    </source>
</evidence>
<dbReference type="GO" id="GO:0004340">
    <property type="term" value="F:glucokinase activity"/>
    <property type="evidence" value="ECO:0007669"/>
    <property type="project" value="TreeGrafter"/>
</dbReference>
<dbReference type="PANTHER" id="PTHR19443:SF54">
    <property type="entry name" value="PHOSPHOTRANSFERASE"/>
    <property type="match status" value="1"/>
</dbReference>
<comment type="catalytic activity">
    <reaction evidence="10">
        <text>D-fructose + ATP = D-fructose 6-phosphate + ADP + H(+)</text>
        <dbReference type="Rhea" id="RHEA:16125"/>
        <dbReference type="ChEBI" id="CHEBI:15378"/>
        <dbReference type="ChEBI" id="CHEBI:30616"/>
        <dbReference type="ChEBI" id="CHEBI:37721"/>
        <dbReference type="ChEBI" id="CHEBI:61527"/>
        <dbReference type="ChEBI" id="CHEBI:456216"/>
        <dbReference type="EC" id="2.7.1.1"/>
    </reaction>
    <physiologicalReaction direction="left-to-right" evidence="10">
        <dbReference type="Rhea" id="RHEA:16126"/>
    </physiologicalReaction>
</comment>
<accession>A0A6A4VPN1</accession>
<comment type="catalytic activity">
    <reaction evidence="9">
        <text>a D-hexose + ATP = a D-hexose 6-phosphate + ADP + H(+)</text>
        <dbReference type="Rhea" id="RHEA:22740"/>
        <dbReference type="ChEBI" id="CHEBI:4194"/>
        <dbReference type="ChEBI" id="CHEBI:15378"/>
        <dbReference type="ChEBI" id="CHEBI:30616"/>
        <dbReference type="ChEBI" id="CHEBI:229467"/>
        <dbReference type="ChEBI" id="CHEBI:456216"/>
        <dbReference type="EC" id="2.7.1.1"/>
    </reaction>
    <physiologicalReaction direction="left-to-right" evidence="9">
        <dbReference type="Rhea" id="RHEA:22741"/>
    </physiologicalReaction>
</comment>
<dbReference type="InterPro" id="IPR022672">
    <property type="entry name" value="Hexokinase_N"/>
</dbReference>
<keyword evidence="8 12" id="KW-0324">Glycolysis</keyword>
<proteinExistence type="inferred from homology"/>
<dbReference type="PRINTS" id="PR00475">
    <property type="entry name" value="HEXOKINASE"/>
</dbReference>
<comment type="pathway">
    <text evidence="1">Carbohydrate degradation; glycolysis; D-glyceraldehyde 3-phosphate and glycerone phosphate from D-glucose: step 1/4.</text>
</comment>
<dbReference type="OrthoDB" id="419537at2759"/>
<evidence type="ECO:0000256" key="12">
    <source>
        <dbReference type="RuleBase" id="RU362007"/>
    </source>
</evidence>
<evidence type="ECO:0000256" key="11">
    <source>
        <dbReference type="ARBA" id="ARBA00048160"/>
    </source>
</evidence>
<dbReference type="PROSITE" id="PS51748">
    <property type="entry name" value="HEXOKINASE_2"/>
    <property type="match status" value="1"/>
</dbReference>
<dbReference type="InterPro" id="IPR019807">
    <property type="entry name" value="Hexokinase_BS"/>
</dbReference>
<dbReference type="Pfam" id="PF00349">
    <property type="entry name" value="Hexokinase_1"/>
    <property type="match status" value="1"/>
</dbReference>
<evidence type="ECO:0000256" key="7">
    <source>
        <dbReference type="ARBA" id="ARBA00022840"/>
    </source>
</evidence>
<evidence type="ECO:0000256" key="4">
    <source>
        <dbReference type="ARBA" id="ARBA00022679"/>
    </source>
</evidence>
<evidence type="ECO:0000256" key="3">
    <source>
        <dbReference type="ARBA" id="ARBA00009225"/>
    </source>
</evidence>
<dbReference type="UniPathway" id="UPA00242"/>
<keyword evidence="6 12" id="KW-0418">Kinase</keyword>
<dbReference type="PANTHER" id="PTHR19443">
    <property type="entry name" value="HEXOKINASE"/>
    <property type="match status" value="1"/>
</dbReference>